<dbReference type="InterPro" id="IPR025388">
    <property type="entry name" value="Alginate_export_dom"/>
</dbReference>
<dbReference type="Pfam" id="PF13372">
    <property type="entry name" value="Alginate_exp"/>
    <property type="match status" value="1"/>
</dbReference>
<dbReference type="AlphaFoldDB" id="A0A2U0SGX0"/>
<name>A0A2U0SGX0_9SPHN</name>
<proteinExistence type="predicted"/>
<evidence type="ECO:0000256" key="1">
    <source>
        <dbReference type="SAM" id="SignalP"/>
    </source>
</evidence>
<dbReference type="Proteomes" id="UP000245890">
    <property type="component" value="Unassembled WGS sequence"/>
</dbReference>
<organism evidence="3 4">
    <name type="scientific">Sphingomonas pokkalii</name>
    <dbReference type="NCBI Taxonomy" id="2175090"/>
    <lineage>
        <taxon>Bacteria</taxon>
        <taxon>Pseudomonadati</taxon>
        <taxon>Pseudomonadota</taxon>
        <taxon>Alphaproteobacteria</taxon>
        <taxon>Sphingomonadales</taxon>
        <taxon>Sphingomonadaceae</taxon>
        <taxon>Sphingomonas</taxon>
    </lineage>
</organism>
<accession>A0A2U0SGX0</accession>
<evidence type="ECO:0000313" key="3">
    <source>
        <dbReference type="EMBL" id="PVX30610.1"/>
    </source>
</evidence>
<dbReference type="RefSeq" id="WP_116470020.1">
    <property type="nucleotide sequence ID" value="NZ_QENQ01000001.1"/>
</dbReference>
<protein>
    <recommendedName>
        <fullName evidence="2">Alginate export domain-containing protein</fullName>
    </recommendedName>
</protein>
<evidence type="ECO:0000313" key="4">
    <source>
        <dbReference type="Proteomes" id="UP000245890"/>
    </source>
</evidence>
<dbReference type="Gene3D" id="2.40.160.10">
    <property type="entry name" value="Porin"/>
    <property type="match status" value="1"/>
</dbReference>
<keyword evidence="1" id="KW-0732">Signal</keyword>
<feature type="signal peptide" evidence="1">
    <location>
        <begin position="1"/>
        <end position="19"/>
    </location>
</feature>
<dbReference type="OrthoDB" id="9767539at2"/>
<feature type="chain" id="PRO_5015692957" description="Alginate export domain-containing protein" evidence="1">
    <location>
        <begin position="20"/>
        <end position="401"/>
    </location>
</feature>
<keyword evidence="4" id="KW-1185">Reference proteome</keyword>
<feature type="domain" description="Alginate export" evidence="2">
    <location>
        <begin position="109"/>
        <end position="150"/>
    </location>
</feature>
<gene>
    <name evidence="3" type="ORF">DD559_15735</name>
</gene>
<reference evidence="3 4" key="1">
    <citation type="submission" date="2018-05" db="EMBL/GenBank/DDBJ databases">
        <title>Description of Sphingomonas pokkalii sp nov, isolated from the rhizosphere of saline tolerant pokkali rice and its draft genome analysis.</title>
        <authorList>
            <person name="Menon R."/>
            <person name="Kumari S."/>
            <person name="Rameshkumar N."/>
        </authorList>
    </citation>
    <scope>NUCLEOTIDE SEQUENCE [LARGE SCALE GENOMIC DNA]</scope>
    <source>
        <strain evidence="3 4">L3B27</strain>
    </source>
</reference>
<comment type="caution">
    <text evidence="3">The sequence shown here is derived from an EMBL/GenBank/DDBJ whole genome shotgun (WGS) entry which is preliminary data.</text>
</comment>
<evidence type="ECO:0000259" key="2">
    <source>
        <dbReference type="Pfam" id="PF13372"/>
    </source>
</evidence>
<dbReference type="EMBL" id="QENQ01000001">
    <property type="protein sequence ID" value="PVX30610.1"/>
    <property type="molecule type" value="Genomic_DNA"/>
</dbReference>
<dbReference type="InterPro" id="IPR023614">
    <property type="entry name" value="Porin_dom_sf"/>
</dbReference>
<sequence length="401" mass="44423">MRFWIVTAATLAATGPACAQDISIKPLIEGRTRYEHVDQDGIAAASDAVTIRLRGGVEATRGAWSILGEAQGNLAVVDKYYDGLHGVADRPVIGDPENAAIYRAQIRYRSQPFTVTAGRQRIALDDERFVGAAGFRNNGQTYDAVRTEIVPRKGVKLDVVYAWNVRTIWGTDGRGFRQRGVSGDNVLANLSTTTPLGTLTGFAYLVDQDEAVVQGYRLSNQNYGARLAGARPLAPGVKLNYQFSYARQSDYHRNPNRYQADYWLADGALDIGNWTLNAGYEVLGAGNGNALTSFQTPLGSVFKFQGWADKFTTNPPNGLHDLYVGGSHSWKKIGKIDLFSLQALYHRFESDRLNQHYGDVINLLATVKVKKTAISARYARYEADRFATDTTKMWLQVDWTY</sequence>